<protein>
    <submittedName>
        <fullName evidence="5">Carbohydrate kinase</fullName>
    </submittedName>
</protein>
<dbReference type="InterPro" id="IPR043129">
    <property type="entry name" value="ATPase_NBD"/>
</dbReference>
<dbReference type="AlphaFoldDB" id="A0A2X2EM26"/>
<reference evidence="5 6" key="1">
    <citation type="submission" date="2018-06" db="EMBL/GenBank/DDBJ databases">
        <title>Carbapenemase-producing Enterobacteriaceae present in wastewater treatment plant effluent and nearby surface waters in the US.</title>
        <authorList>
            <person name="Mathys D.A."/>
            <person name="Mollenkopf D.F."/>
            <person name="Feicht S.M."/>
            <person name="Adams R.J."/>
            <person name="Albers A.L."/>
            <person name="Stuever D.M."/>
            <person name="Daniels J.B."/>
            <person name="Wittum T.E."/>
        </authorList>
    </citation>
    <scope>NUCLEOTIDE SEQUENCE [LARGE SCALE GENOMIC DNA]</scope>
    <source>
        <strain evidence="5 6">GEO_47_Down_B</strain>
    </source>
</reference>
<sequence>MWFLGIDIGTTHIKIIGLSEDGVLLPVKKCRTPILQRDGLTFHDAQDVWQMLLIQITDYARTEARAHGPLAAISIGTFGQEESVAVNLRGEIIYPSLAWWENYPATALDNETQSWLDSQEHYAVSGMRSRSNQSPERLSWIRQHHEDLWNHIDRWVDFGTFIMWRLTGEWRAPSSQLTHSQCIDLKSMQPHEPTLQKLRLSPTFFPTPADTGECCGEIHAQMLPGVELYPGACVFIGGHDQIVGALAVQHNQPTHVFDSIGTSEYLMVLTPHFPDTSAAWQLDIDIERTWKAGEFVMGCATPSGKIIQTLTELLYQGDYDHLFNDLLTDADTRGVSVSVDESEAQGLFSLHHLNAGIRRAGLVQATLNHIADRAYRLLTHMCEMGAIRPQDAVLMGSLFQRSEMIEHRKRRWKMPLFASTLTEPVAMGAAMIARESWFIATHREDQL</sequence>
<organism evidence="5 6">
    <name type="scientific">Raoultella planticola</name>
    <name type="common">Klebsiella planticola</name>
    <dbReference type="NCBI Taxonomy" id="575"/>
    <lineage>
        <taxon>Bacteria</taxon>
        <taxon>Pseudomonadati</taxon>
        <taxon>Pseudomonadota</taxon>
        <taxon>Gammaproteobacteria</taxon>
        <taxon>Enterobacterales</taxon>
        <taxon>Enterobacteriaceae</taxon>
        <taxon>Klebsiella/Raoultella group</taxon>
        <taxon>Raoultella</taxon>
    </lineage>
</organism>
<dbReference type="PANTHER" id="PTHR43095:SF5">
    <property type="entry name" value="XYLULOSE KINASE"/>
    <property type="match status" value="1"/>
</dbReference>
<comment type="caution">
    <text evidence="5">The sequence shown here is derived from an EMBL/GenBank/DDBJ whole genome shotgun (WGS) entry which is preliminary data.</text>
</comment>
<keyword evidence="3 5" id="KW-0418">Kinase</keyword>
<evidence type="ECO:0000313" key="5">
    <source>
        <dbReference type="EMBL" id="RWT20823.1"/>
    </source>
</evidence>
<dbReference type="InterPro" id="IPR018484">
    <property type="entry name" value="FGGY_N"/>
</dbReference>
<dbReference type="Gene3D" id="3.30.420.40">
    <property type="match status" value="2"/>
</dbReference>
<feature type="domain" description="Carbohydrate kinase FGGY N-terminal" evidence="4">
    <location>
        <begin position="3"/>
        <end position="246"/>
    </location>
</feature>
<evidence type="ECO:0000256" key="3">
    <source>
        <dbReference type="ARBA" id="ARBA00022777"/>
    </source>
</evidence>
<dbReference type="GO" id="GO:0005975">
    <property type="term" value="P:carbohydrate metabolic process"/>
    <property type="evidence" value="ECO:0007669"/>
    <property type="project" value="InterPro"/>
</dbReference>
<evidence type="ECO:0000256" key="2">
    <source>
        <dbReference type="ARBA" id="ARBA00022679"/>
    </source>
</evidence>
<dbReference type="EMBL" id="QKOX01000019">
    <property type="protein sequence ID" value="RWT20823.1"/>
    <property type="molecule type" value="Genomic_DNA"/>
</dbReference>
<dbReference type="PANTHER" id="PTHR43095">
    <property type="entry name" value="SUGAR KINASE"/>
    <property type="match status" value="1"/>
</dbReference>
<proteinExistence type="inferred from homology"/>
<evidence type="ECO:0000259" key="4">
    <source>
        <dbReference type="Pfam" id="PF00370"/>
    </source>
</evidence>
<dbReference type="InterPro" id="IPR050406">
    <property type="entry name" value="FGGY_Carb_Kinase"/>
</dbReference>
<evidence type="ECO:0000313" key="6">
    <source>
        <dbReference type="Proteomes" id="UP000288843"/>
    </source>
</evidence>
<name>A0A2X2EM26_RAOPL</name>
<accession>A0A2X2EM26</accession>
<dbReference type="Proteomes" id="UP000288843">
    <property type="component" value="Unassembled WGS sequence"/>
</dbReference>
<gene>
    <name evidence="5" type="ORF">DN603_18055</name>
</gene>
<comment type="similarity">
    <text evidence="1">Belongs to the FGGY kinase family.</text>
</comment>
<dbReference type="SUPFAM" id="SSF53067">
    <property type="entry name" value="Actin-like ATPase domain"/>
    <property type="match status" value="2"/>
</dbReference>
<dbReference type="GO" id="GO:0016301">
    <property type="term" value="F:kinase activity"/>
    <property type="evidence" value="ECO:0007669"/>
    <property type="project" value="UniProtKB-KW"/>
</dbReference>
<evidence type="ECO:0000256" key="1">
    <source>
        <dbReference type="ARBA" id="ARBA00009156"/>
    </source>
</evidence>
<dbReference type="RefSeq" id="WP_046852520.1">
    <property type="nucleotide sequence ID" value="NZ_CAIZTF010000007.1"/>
</dbReference>
<dbReference type="Pfam" id="PF00370">
    <property type="entry name" value="FGGY_N"/>
    <property type="match status" value="1"/>
</dbReference>
<keyword evidence="2" id="KW-0808">Transferase</keyword>